<dbReference type="PANTHER" id="PTHR15427:SF52">
    <property type="entry name" value="C1Q DOMAIN-CONTAINING PROTEIN"/>
    <property type="match status" value="1"/>
</dbReference>
<organism evidence="7">
    <name type="scientific">Ailuropoda melanoleuca</name>
    <name type="common">Giant panda</name>
    <dbReference type="NCBI Taxonomy" id="9646"/>
    <lineage>
        <taxon>Eukaryota</taxon>
        <taxon>Metazoa</taxon>
        <taxon>Chordata</taxon>
        <taxon>Craniata</taxon>
        <taxon>Vertebrata</taxon>
        <taxon>Euteleostomi</taxon>
        <taxon>Mammalia</taxon>
        <taxon>Eutheria</taxon>
        <taxon>Laurasiatheria</taxon>
        <taxon>Carnivora</taxon>
        <taxon>Caniformia</taxon>
        <taxon>Ursidae</taxon>
        <taxon>Ailuropoda</taxon>
    </lineage>
</organism>
<keyword evidence="2" id="KW-0964">Secreted</keyword>
<dbReference type="InterPro" id="IPR008983">
    <property type="entry name" value="Tumour_necrosis_fac-like_dom"/>
</dbReference>
<evidence type="ECO:0000256" key="5">
    <source>
        <dbReference type="SAM" id="MobiDB-lite"/>
    </source>
</evidence>
<protein>
    <recommendedName>
        <fullName evidence="6">C1q domain-containing protein</fullName>
    </recommendedName>
</protein>
<dbReference type="Pfam" id="PF01391">
    <property type="entry name" value="Collagen"/>
    <property type="match status" value="1"/>
</dbReference>
<comment type="subcellular location">
    <subcellularLocation>
        <location evidence="1">Secreted</location>
    </subcellularLocation>
</comment>
<dbReference type="Gene3D" id="2.60.120.40">
    <property type="match status" value="1"/>
</dbReference>
<name>D2HC21_AILME</name>
<keyword evidence="4" id="KW-0176">Collagen</keyword>
<evidence type="ECO:0000256" key="3">
    <source>
        <dbReference type="ARBA" id="ARBA00022729"/>
    </source>
</evidence>
<feature type="domain" description="C1q" evidence="6">
    <location>
        <begin position="404"/>
        <end position="521"/>
    </location>
</feature>
<keyword evidence="3" id="KW-0732">Signal</keyword>
<dbReference type="Pfam" id="PF00386">
    <property type="entry name" value="C1q"/>
    <property type="match status" value="1"/>
</dbReference>
<dbReference type="InterPro" id="IPR008160">
    <property type="entry name" value="Collagen"/>
</dbReference>
<dbReference type="InterPro" id="IPR001073">
    <property type="entry name" value="C1q_dom"/>
</dbReference>
<evidence type="ECO:0000313" key="7">
    <source>
        <dbReference type="EMBL" id="EFB17440.1"/>
    </source>
</evidence>
<accession>D2HC21</accession>
<dbReference type="PROSITE" id="PS50871">
    <property type="entry name" value="C1Q"/>
    <property type="match status" value="1"/>
</dbReference>
<feature type="region of interest" description="Disordered" evidence="5">
    <location>
        <begin position="344"/>
        <end position="401"/>
    </location>
</feature>
<evidence type="ECO:0000259" key="6">
    <source>
        <dbReference type="PROSITE" id="PS50871"/>
    </source>
</evidence>
<evidence type="ECO:0000256" key="4">
    <source>
        <dbReference type="ARBA" id="ARBA00023119"/>
    </source>
</evidence>
<feature type="compositionally biased region" description="Pro residues" evidence="5">
    <location>
        <begin position="346"/>
        <end position="355"/>
    </location>
</feature>
<dbReference type="InParanoid" id="D2HC21"/>
<reference evidence="7" key="1">
    <citation type="journal article" date="2010" name="Nature">
        <title>The sequence and de novo assembly of the giant panda genome.</title>
        <authorList>
            <person name="Li R."/>
            <person name="Fan W."/>
            <person name="Tian G."/>
            <person name="Zhu H."/>
            <person name="He L."/>
            <person name="Cai J."/>
            <person name="Huang Q."/>
            <person name="Cai Q."/>
            <person name="Li B."/>
            <person name="Bai Y."/>
            <person name="Zhang Z."/>
            <person name="Zhang Y."/>
            <person name="Wang W."/>
            <person name="Li J."/>
            <person name="Wei F."/>
            <person name="Li H."/>
            <person name="Jian M."/>
            <person name="Li J."/>
            <person name="Zhang Z."/>
            <person name="Nielsen R."/>
            <person name="Li D."/>
            <person name="Gu W."/>
            <person name="Yang Z."/>
            <person name="Xuan Z."/>
            <person name="Ryder O.A."/>
            <person name="Leung F.C."/>
            <person name="Zhou Y."/>
            <person name="Cao J."/>
            <person name="Sun X."/>
            <person name="Fu Y."/>
            <person name="Fang X."/>
            <person name="Guo X."/>
            <person name="Wang B."/>
            <person name="Hou R."/>
            <person name="Shen F."/>
            <person name="Mu B."/>
            <person name="Ni P."/>
            <person name="Lin R."/>
            <person name="Qian W."/>
            <person name="Wang G."/>
            <person name="Yu C."/>
            <person name="Nie W."/>
            <person name="Wang J."/>
            <person name="Wu Z."/>
            <person name="Liang H."/>
            <person name="Min J."/>
            <person name="Wu Q."/>
            <person name="Cheng S."/>
            <person name="Ruan J."/>
            <person name="Wang M."/>
            <person name="Shi Z."/>
            <person name="Wen M."/>
            <person name="Liu B."/>
            <person name="Ren X."/>
            <person name="Zheng H."/>
            <person name="Dong D."/>
            <person name="Cook K."/>
            <person name="Shan G."/>
            <person name="Zhang H."/>
            <person name="Kosiol C."/>
            <person name="Xie X."/>
            <person name="Lu Z."/>
            <person name="Zheng H."/>
            <person name="Li Y."/>
            <person name="Steiner C.C."/>
            <person name="Lam T.T."/>
            <person name="Lin S."/>
            <person name="Zhang Q."/>
            <person name="Li G."/>
            <person name="Tian J."/>
            <person name="Gong T."/>
            <person name="Liu H."/>
            <person name="Zhang D."/>
            <person name="Fang L."/>
            <person name="Ye C."/>
            <person name="Zhang J."/>
            <person name="Hu W."/>
            <person name="Xu A."/>
            <person name="Ren Y."/>
            <person name="Zhang G."/>
            <person name="Bruford M.W."/>
            <person name="Li Q."/>
            <person name="Ma L."/>
            <person name="Guo Y."/>
            <person name="An N."/>
            <person name="Hu Y."/>
            <person name="Zheng Y."/>
            <person name="Shi Y."/>
            <person name="Li Z."/>
            <person name="Liu Q."/>
            <person name="Chen Y."/>
            <person name="Zhao J."/>
            <person name="Qu N."/>
            <person name="Zhao S."/>
            <person name="Tian F."/>
            <person name="Wang X."/>
            <person name="Wang H."/>
            <person name="Xu L."/>
            <person name="Liu X."/>
            <person name="Vinar T."/>
            <person name="Wang Y."/>
            <person name="Lam T.W."/>
            <person name="Yiu S.M."/>
            <person name="Liu S."/>
            <person name="Zhang H."/>
            <person name="Li D."/>
            <person name="Huang Y."/>
            <person name="Wang X."/>
            <person name="Yang G."/>
            <person name="Jiang Z."/>
            <person name="Wang J."/>
            <person name="Qin N."/>
            <person name="Li L."/>
            <person name="Li J."/>
            <person name="Bolund L."/>
            <person name="Kristiansen K."/>
            <person name="Wong G.K."/>
            <person name="Olson M."/>
            <person name="Zhang X."/>
            <person name="Li S."/>
            <person name="Yang H."/>
            <person name="Wang J."/>
            <person name="Wang J."/>
        </authorList>
    </citation>
    <scope>NUCLEOTIDE SEQUENCE [LARGE SCALE GENOMIC DNA]</scope>
</reference>
<evidence type="ECO:0000256" key="2">
    <source>
        <dbReference type="ARBA" id="ARBA00022525"/>
    </source>
</evidence>
<feature type="compositionally biased region" description="Basic and acidic residues" evidence="5">
    <location>
        <begin position="371"/>
        <end position="398"/>
    </location>
</feature>
<gene>
    <name evidence="7" type="ORF">PANDA_008112</name>
</gene>
<dbReference type="GO" id="GO:0005581">
    <property type="term" value="C:collagen trimer"/>
    <property type="evidence" value="ECO:0007669"/>
    <property type="project" value="UniProtKB-KW"/>
</dbReference>
<dbReference type="PANTHER" id="PTHR15427">
    <property type="entry name" value="EMILIN ELASTIN MICROFIBRIL INTERFACE-LOCATED PROTEIN ELASTIN MICROFIBRIL INTERFACER"/>
    <property type="match status" value="1"/>
</dbReference>
<dbReference type="GO" id="GO:0005576">
    <property type="term" value="C:extracellular region"/>
    <property type="evidence" value="ECO:0007669"/>
    <property type="project" value="UniProtKB-SubCell"/>
</dbReference>
<feature type="compositionally biased region" description="Low complexity" evidence="5">
    <location>
        <begin position="356"/>
        <end position="365"/>
    </location>
</feature>
<dbReference type="InterPro" id="IPR050392">
    <property type="entry name" value="Collagen/C1q_domain"/>
</dbReference>
<proteinExistence type="predicted"/>
<dbReference type="EMBL" id="GL192674">
    <property type="protein sequence ID" value="EFB17440.1"/>
    <property type="molecule type" value="Genomic_DNA"/>
</dbReference>
<evidence type="ECO:0000256" key="1">
    <source>
        <dbReference type="ARBA" id="ARBA00004613"/>
    </source>
</evidence>
<dbReference type="SUPFAM" id="SSF49842">
    <property type="entry name" value="TNF-like"/>
    <property type="match status" value="1"/>
</dbReference>
<dbReference type="AlphaFoldDB" id="D2HC21"/>
<sequence>MDTQSYRRTPVHELMLPVLYLNMPDPVNLKPLGIFAKKEIIDNGLLEVVKKTAVRIRTLLTEDMASLLYSETLEFRFSESQKSGKTPPIYGLHTKMPKSLSTMILQKPKAMGHSAEKMRERGVHKEERYQYGWKEGRGAPWLGILSGLRRTRLGRQALNDGVAVTEGGRSFMGTPAFVGQREEEGSGGPGKCEEAYVRFFTLLQASPRKPGSEGKVMVVIQKEEVEREGEKAEEEGDKKHIMKLLCHLTIRPGFSEAWPSYSAKRVHLAANTCHSSTLVSFQTQQKADAGCPLLSFRGNQHPADHWNPNCISTSPYLPDSPQTGGLPPDCSKCCHGEYSFRGYQGPPGPPGPPGIPGNHGNNGNNGATGHEGAKGEKGDKGDLGPRGERGQHGPKGEKGYPGIPPELQIAFMASLATHFSNQNSGIIFSSVETNIGNFFDVMTGRFGAPVSGVYFFTFSMMKHEDVEEVYVYLMHNGNTVFSMYRWVGFSTTAIDRAAIAYSKDGKCQGVCKNQELLTRHH</sequence>